<dbReference type="PROSITE" id="PS00119">
    <property type="entry name" value="PA2_ASP"/>
    <property type="match status" value="1"/>
</dbReference>
<feature type="signal peptide" evidence="12">
    <location>
        <begin position="1"/>
        <end position="16"/>
    </location>
</feature>
<keyword evidence="5 10" id="KW-0479">Metal-binding</keyword>
<evidence type="ECO:0000256" key="7">
    <source>
        <dbReference type="ARBA" id="ARBA00023157"/>
    </source>
</evidence>
<comment type="subcellular location">
    <subcellularLocation>
        <location evidence="1 12">Secreted</location>
    </subcellularLocation>
</comment>
<dbReference type="PANTHER" id="PTHR11716:SF101">
    <property type="entry name" value="BASIC PHOSPHOLIPASE A2 PA-11-LIKE"/>
    <property type="match status" value="1"/>
</dbReference>
<dbReference type="InterPro" id="IPR016090">
    <property type="entry name" value="PLA2-like_dom"/>
</dbReference>
<feature type="binding site" evidence="10">
    <location>
        <position position="46"/>
    </location>
    <ligand>
        <name>Ca(2+)</name>
        <dbReference type="ChEBI" id="CHEBI:29108"/>
    </ligand>
</feature>
<dbReference type="GO" id="GO:0005576">
    <property type="term" value="C:extracellular region"/>
    <property type="evidence" value="ECO:0007669"/>
    <property type="project" value="UniProtKB-SubCell"/>
</dbReference>
<dbReference type="EC" id="3.1.1.4" evidence="3"/>
<evidence type="ECO:0000256" key="4">
    <source>
        <dbReference type="ARBA" id="ARBA00022525"/>
    </source>
</evidence>
<evidence type="ECO:0000256" key="5">
    <source>
        <dbReference type="ARBA" id="ARBA00022723"/>
    </source>
</evidence>
<evidence type="ECO:0000256" key="10">
    <source>
        <dbReference type="PIRSR" id="PIRSR601211-2"/>
    </source>
</evidence>
<feature type="domain" description="Phospholipase A2-like central" evidence="13">
    <location>
        <begin position="17"/>
        <end position="131"/>
    </location>
</feature>
<dbReference type="EMBL" id="KP119682">
    <property type="protein sequence ID" value="AJS19102.1"/>
    <property type="molecule type" value="mRNA"/>
</dbReference>
<evidence type="ECO:0000256" key="9">
    <source>
        <dbReference type="PIRSR" id="PIRSR601211-1"/>
    </source>
</evidence>
<feature type="binding site" evidence="10">
    <location>
        <position position="42"/>
    </location>
    <ligand>
        <name>Ca(2+)</name>
        <dbReference type="ChEBI" id="CHEBI:29108"/>
    </ligand>
</feature>
<feature type="disulfide bond" evidence="11">
    <location>
        <begin position="43"/>
        <end position="59"/>
    </location>
</feature>
<dbReference type="CDD" id="cd00125">
    <property type="entry name" value="PLA2c"/>
    <property type="match status" value="1"/>
</dbReference>
<keyword evidence="12" id="KW-0732">Signal</keyword>
<dbReference type="GO" id="GO:0006644">
    <property type="term" value="P:phospholipid metabolic process"/>
    <property type="evidence" value="ECO:0007669"/>
    <property type="project" value="InterPro"/>
</dbReference>
<dbReference type="PROSITE" id="PS00118">
    <property type="entry name" value="PA2_HIS"/>
    <property type="match status" value="1"/>
</dbReference>
<dbReference type="SMR" id="A0A0D3S151"/>
<evidence type="ECO:0000259" key="13">
    <source>
        <dbReference type="SMART" id="SM00085"/>
    </source>
</evidence>
<feature type="disulfide bond" evidence="11">
    <location>
        <begin position="65"/>
        <end position="103"/>
    </location>
</feature>
<name>A0A0D3S151_ATHCH</name>
<evidence type="ECO:0000256" key="1">
    <source>
        <dbReference type="ARBA" id="ARBA00004613"/>
    </source>
</evidence>
<dbReference type="InterPro" id="IPR033113">
    <property type="entry name" value="PLA2_histidine"/>
</dbReference>
<dbReference type="InterPro" id="IPR033112">
    <property type="entry name" value="PLA2_Asp_AS"/>
</dbReference>
<evidence type="ECO:0000256" key="11">
    <source>
        <dbReference type="PIRSR" id="PIRSR601211-3"/>
    </source>
</evidence>
<dbReference type="GO" id="GO:0005543">
    <property type="term" value="F:phospholipid binding"/>
    <property type="evidence" value="ECO:0007669"/>
    <property type="project" value="TreeGrafter"/>
</dbReference>
<feature type="chain" id="PRO_5001403281" description="phospholipase A2" evidence="12">
    <location>
        <begin position="17"/>
        <end position="137"/>
    </location>
</feature>
<dbReference type="Gene3D" id="1.20.90.10">
    <property type="entry name" value="Phospholipase A2 domain"/>
    <property type="match status" value="1"/>
</dbReference>
<feature type="disulfide bond" evidence="11">
    <location>
        <begin position="64"/>
        <end position="137"/>
    </location>
</feature>
<dbReference type="InterPro" id="IPR036444">
    <property type="entry name" value="PLipase_A2_dom_sf"/>
</dbReference>
<evidence type="ECO:0000256" key="6">
    <source>
        <dbReference type="ARBA" id="ARBA00022801"/>
    </source>
</evidence>
<dbReference type="Pfam" id="PF00068">
    <property type="entry name" value="Phospholip_A2_1"/>
    <property type="match status" value="1"/>
</dbReference>
<sequence length="137" mass="15819">MRTLWIVAVWLMGVEGHLEQFGNMIDHVSGRSFWLYVSYGCYCGWGGSGKPQDDTNRCCFVHDCCYGKMGTYDTKWTSYNYEFQNGDIICGDKNPRKKELCECDRVAAICFGNNRNTYNSKYFAYSSTNCMEETEQC</sequence>
<dbReference type="GO" id="GO:0047498">
    <property type="term" value="F:calcium-dependent phospholipase A2 activity"/>
    <property type="evidence" value="ECO:0007669"/>
    <property type="project" value="TreeGrafter"/>
</dbReference>
<protein>
    <recommendedName>
        <fullName evidence="3">phospholipase A2</fullName>
        <ecNumber evidence="3">3.1.1.4</ecNumber>
    </recommendedName>
    <alternativeName>
        <fullName evidence="8">Phosphatidylcholine 2-acylhydrolase</fullName>
    </alternativeName>
</protein>
<evidence type="ECO:0000313" key="14">
    <source>
        <dbReference type="EMBL" id="AJS19102.1"/>
    </source>
</evidence>
<comment type="cofactor">
    <cofactor evidence="10">
        <name>Ca(2+)</name>
        <dbReference type="ChEBI" id="CHEBI:29108"/>
    </cofactor>
    <text evidence="10">Binds 1 Ca(2+) ion per subunit.</text>
</comment>
<dbReference type="GO" id="GO:0005509">
    <property type="term" value="F:calcium ion binding"/>
    <property type="evidence" value="ECO:0007669"/>
    <property type="project" value="InterPro"/>
</dbReference>
<reference evidence="14" key="1">
    <citation type="submission" date="2014-11" db="EMBL/GenBank/DDBJ databases">
        <authorList>
            <person name="Wang H."/>
        </authorList>
    </citation>
    <scope>NUCLEOTIDE SEQUENCE</scope>
    <source>
        <tissue evidence="14">Venom gland</tissue>
    </source>
</reference>
<organism evidence="14">
    <name type="scientific">Atheris chlorechis</name>
    <name type="common">Western bush viper</name>
    <name type="synonym">Vipera chlorechis</name>
    <dbReference type="NCBI Taxonomy" id="110216"/>
    <lineage>
        <taxon>Eukaryota</taxon>
        <taxon>Metazoa</taxon>
        <taxon>Chordata</taxon>
        <taxon>Craniata</taxon>
        <taxon>Vertebrata</taxon>
        <taxon>Euteleostomi</taxon>
        <taxon>Lepidosauria</taxon>
        <taxon>Squamata</taxon>
        <taxon>Bifurcata</taxon>
        <taxon>Unidentata</taxon>
        <taxon>Episquamata</taxon>
        <taxon>Toxicofera</taxon>
        <taxon>Serpentes</taxon>
        <taxon>Colubroidea</taxon>
        <taxon>Viperidae</taxon>
        <taxon>Viperinae</taxon>
        <taxon>Atheris</taxon>
    </lineage>
</organism>
<dbReference type="GO" id="GO:0050482">
    <property type="term" value="P:arachidonate secretion"/>
    <property type="evidence" value="ECO:0007669"/>
    <property type="project" value="InterPro"/>
</dbReference>
<feature type="disulfide bond" evidence="11">
    <location>
        <begin position="58"/>
        <end position="110"/>
    </location>
</feature>
<keyword evidence="6" id="KW-0378">Hydrolase</keyword>
<feature type="active site" evidence="9">
    <location>
        <position position="62"/>
    </location>
</feature>
<evidence type="ECO:0000256" key="2">
    <source>
        <dbReference type="ARBA" id="ARBA00006848"/>
    </source>
</evidence>
<keyword evidence="4 12" id="KW-0964">Secreted</keyword>
<dbReference type="SMART" id="SM00085">
    <property type="entry name" value="PA2c"/>
    <property type="match status" value="1"/>
</dbReference>
<feature type="binding site" evidence="10">
    <location>
        <position position="63"/>
    </location>
    <ligand>
        <name>Ca(2+)</name>
        <dbReference type="ChEBI" id="CHEBI:29108"/>
    </ligand>
</feature>
<dbReference type="AlphaFoldDB" id="A0A0D3S151"/>
<dbReference type="GO" id="GO:0016042">
    <property type="term" value="P:lipid catabolic process"/>
    <property type="evidence" value="ECO:0007669"/>
    <property type="project" value="InterPro"/>
</dbReference>
<dbReference type="InterPro" id="IPR001211">
    <property type="entry name" value="PLA2"/>
</dbReference>
<dbReference type="FunFam" id="1.20.90.10:FF:000001">
    <property type="entry name" value="Basic phospholipase A2 homolog"/>
    <property type="match status" value="1"/>
</dbReference>
<evidence type="ECO:0000256" key="12">
    <source>
        <dbReference type="RuleBase" id="RU361236"/>
    </source>
</evidence>
<evidence type="ECO:0000256" key="3">
    <source>
        <dbReference type="ARBA" id="ARBA00013278"/>
    </source>
</evidence>
<feature type="binding site" evidence="10">
    <location>
        <position position="44"/>
    </location>
    <ligand>
        <name>Ca(2+)</name>
        <dbReference type="ChEBI" id="CHEBI:29108"/>
    </ligand>
</feature>
<comment type="similarity">
    <text evidence="2">Belongs to the phospholipase A2 family. Group II subfamily. D49 sub-subfamily.</text>
</comment>
<feature type="active site" evidence="9">
    <location>
        <position position="104"/>
    </location>
</feature>
<proteinExistence type="evidence at transcript level"/>
<feature type="disulfide bond" evidence="11">
    <location>
        <begin position="90"/>
        <end position="101"/>
    </location>
</feature>
<keyword evidence="7 11" id="KW-1015">Disulfide bond</keyword>
<evidence type="ECO:0000256" key="8">
    <source>
        <dbReference type="ARBA" id="ARBA00029903"/>
    </source>
</evidence>
<dbReference type="PANTHER" id="PTHR11716">
    <property type="entry name" value="PHOSPHOLIPASE A2 FAMILY MEMBER"/>
    <property type="match status" value="1"/>
</dbReference>
<dbReference type="SUPFAM" id="SSF48619">
    <property type="entry name" value="Phospholipase A2, PLA2"/>
    <property type="match status" value="1"/>
</dbReference>
<accession>A0A0D3S151</accession>
<keyword evidence="10" id="KW-0106">Calcium</keyword>
<dbReference type="PRINTS" id="PR00389">
    <property type="entry name" value="PHPHLIPASEA2"/>
</dbReference>